<evidence type="ECO:0000256" key="4">
    <source>
        <dbReference type="ARBA" id="ARBA00023128"/>
    </source>
</evidence>
<evidence type="ECO:0000313" key="8">
    <source>
        <dbReference type="EMBL" id="CRG89792.1"/>
    </source>
</evidence>
<dbReference type="InterPro" id="IPR018305">
    <property type="entry name" value="Ribosomal_m50"/>
</dbReference>
<dbReference type="GO" id="GO:0005840">
    <property type="term" value="C:ribosome"/>
    <property type="evidence" value="ECO:0007669"/>
    <property type="project" value="UniProtKB-KW"/>
</dbReference>
<dbReference type="STRING" id="28573.A0A0U1M328"/>
<evidence type="ECO:0000256" key="5">
    <source>
        <dbReference type="ARBA" id="ARBA00023274"/>
    </source>
</evidence>
<keyword evidence="3" id="KW-0689">Ribosomal protein</keyword>
<dbReference type="EMBL" id="CVMT01000006">
    <property type="protein sequence ID" value="CRG89792.1"/>
    <property type="molecule type" value="Genomic_DNA"/>
</dbReference>
<comment type="similarity">
    <text evidence="2">Belongs to the mitochondrion-specific ribosomal protein mL50 family.</text>
</comment>
<keyword evidence="4" id="KW-0496">Mitochondrion</keyword>
<sequence length="408" mass="45418">MRPPVRLLQPLEAPSLQLSKPSLYVCSSCRHNVLPAACSLSTHHQAARRHASGQSPFTERLRQRIWGTDKPPGMEDPYGGEGVISKAWKKRKAESTGEQPEAAQEEVVAVEEEVDEAAAAAEAANVGSGKKYSEDSGFKPAKTAEGLPVIGHRGRWANFRPQERDQYSPFLTRSKATTKQHVRCAAHSAAVELCILHELKKPLEAVFEATQHAKIIYRAMMKCRINPDAQSLDDALIYPKHPDAKKTLHFVFEQLGSQTEEPPTSAEEKRAAKFSQPASKSYAVKSGHEPADKGYLSFPLTDAAVRFTYLARMAQITGHYVPDSELVHMTTVKQVVDYLEQAIAPRKKLADELSALPERQGIPNLTVKFSRYTKADHDRDVGRRKVIEAALRERGLLYEQDTSSKFRV</sequence>
<evidence type="ECO:0000256" key="3">
    <source>
        <dbReference type="ARBA" id="ARBA00022980"/>
    </source>
</evidence>
<reference evidence="8 9" key="1">
    <citation type="submission" date="2015-04" db="EMBL/GenBank/DDBJ databases">
        <authorList>
            <person name="Syromyatnikov M.Y."/>
            <person name="Popov V.N."/>
        </authorList>
    </citation>
    <scope>NUCLEOTIDE SEQUENCE [LARGE SCALE GENOMIC DNA]</scope>
    <source>
        <strain evidence="8">WF-38-12</strain>
    </source>
</reference>
<dbReference type="GO" id="GO:0005739">
    <property type="term" value="C:mitochondrion"/>
    <property type="evidence" value="ECO:0007669"/>
    <property type="project" value="UniProtKB-SubCell"/>
</dbReference>
<accession>A0A0U1M328</accession>
<keyword evidence="9" id="KW-1185">Reference proteome</keyword>
<dbReference type="OrthoDB" id="6220758at2759"/>
<proteinExistence type="inferred from homology"/>
<evidence type="ECO:0000256" key="6">
    <source>
        <dbReference type="ARBA" id="ARBA00035183"/>
    </source>
</evidence>
<comment type="subcellular location">
    <subcellularLocation>
        <location evidence="1">Mitochondrion</location>
    </subcellularLocation>
</comment>
<dbReference type="AlphaFoldDB" id="A0A0U1M328"/>
<dbReference type="Pfam" id="PF10501">
    <property type="entry name" value="Ribosomal_L50"/>
    <property type="match status" value="1"/>
</dbReference>
<evidence type="ECO:0000256" key="2">
    <source>
        <dbReference type="ARBA" id="ARBA00008860"/>
    </source>
</evidence>
<feature type="region of interest" description="Disordered" evidence="7">
    <location>
        <begin position="257"/>
        <end position="278"/>
    </location>
</feature>
<gene>
    <name evidence="8" type="ORF">PISL3812_06831</name>
</gene>
<evidence type="ECO:0000256" key="1">
    <source>
        <dbReference type="ARBA" id="ARBA00004173"/>
    </source>
</evidence>
<evidence type="ECO:0000256" key="7">
    <source>
        <dbReference type="SAM" id="MobiDB-lite"/>
    </source>
</evidence>
<dbReference type="GO" id="GO:1990904">
    <property type="term" value="C:ribonucleoprotein complex"/>
    <property type="evidence" value="ECO:0007669"/>
    <property type="project" value="UniProtKB-KW"/>
</dbReference>
<dbReference type="OMA" id="PGHWGEE"/>
<protein>
    <recommendedName>
        <fullName evidence="6">Large ribosomal subunit protein mL50</fullName>
    </recommendedName>
</protein>
<keyword evidence="5" id="KW-0687">Ribonucleoprotein</keyword>
<dbReference type="Proteomes" id="UP000054383">
    <property type="component" value="Unassembled WGS sequence"/>
</dbReference>
<name>A0A0U1M328_TALIS</name>
<organism evidence="8 9">
    <name type="scientific">Talaromyces islandicus</name>
    <name type="common">Penicillium islandicum</name>
    <dbReference type="NCBI Taxonomy" id="28573"/>
    <lineage>
        <taxon>Eukaryota</taxon>
        <taxon>Fungi</taxon>
        <taxon>Dikarya</taxon>
        <taxon>Ascomycota</taxon>
        <taxon>Pezizomycotina</taxon>
        <taxon>Eurotiomycetes</taxon>
        <taxon>Eurotiomycetidae</taxon>
        <taxon>Eurotiales</taxon>
        <taxon>Trichocomaceae</taxon>
        <taxon>Talaromyces</taxon>
        <taxon>Talaromyces sect. Islandici</taxon>
    </lineage>
</organism>
<evidence type="ECO:0000313" key="9">
    <source>
        <dbReference type="Proteomes" id="UP000054383"/>
    </source>
</evidence>